<dbReference type="PROSITE" id="PS50082">
    <property type="entry name" value="WD_REPEATS_2"/>
    <property type="match status" value="2"/>
</dbReference>
<evidence type="ECO:0000313" key="8">
    <source>
        <dbReference type="Proteomes" id="UP000694402"/>
    </source>
</evidence>
<reference evidence="8" key="1">
    <citation type="journal article" date="2018" name="PLoS ONE">
        <title>Chinook salmon (Oncorhynchus tshawytscha) genome and transcriptome.</title>
        <authorList>
            <person name="Christensen K.A."/>
            <person name="Leong J.S."/>
            <person name="Sakhrani D."/>
            <person name="Biagi C.A."/>
            <person name="Minkley D.R."/>
            <person name="Withler R.E."/>
            <person name="Rondeau E.B."/>
            <person name="Koop B.F."/>
            <person name="Devlin R.H."/>
        </authorList>
    </citation>
    <scope>NUCLEOTIDE SEQUENCE [LARGE SCALE GENOMIC DNA]</scope>
</reference>
<dbReference type="FunFam" id="2.130.10.10:FF:000046">
    <property type="entry name" value="WD repeat-containing protein 62 isoform 1"/>
    <property type="match status" value="1"/>
</dbReference>
<evidence type="ECO:0000256" key="3">
    <source>
        <dbReference type="PROSITE-ProRule" id="PRU00221"/>
    </source>
</evidence>
<dbReference type="Proteomes" id="UP000694402">
    <property type="component" value="Unassembled WGS sequence"/>
</dbReference>
<dbReference type="GO" id="GO:0046330">
    <property type="term" value="P:positive regulation of JNK cascade"/>
    <property type="evidence" value="ECO:0007669"/>
    <property type="project" value="TreeGrafter"/>
</dbReference>
<evidence type="ECO:0000313" key="7">
    <source>
        <dbReference type="Ensembl" id="ENSOTSP00005147510.1"/>
    </source>
</evidence>
<accession>A0AAZ3S326</accession>
<dbReference type="PANTHER" id="PTHR44813:SF1">
    <property type="entry name" value="MITOGEN-ACTIVATED PROTEIN KINASE-BINDING PROTEIN 1"/>
    <property type="match status" value="1"/>
</dbReference>
<keyword evidence="8" id="KW-1185">Reference proteome</keyword>
<feature type="compositionally biased region" description="Low complexity" evidence="4">
    <location>
        <begin position="1256"/>
        <end position="1267"/>
    </location>
</feature>
<name>A0AAZ3S326_ONCTS</name>
<dbReference type="Pfam" id="PF24780">
    <property type="entry name" value="WD40_MABP1-WDR62_1st"/>
    <property type="match status" value="1"/>
</dbReference>
<protein>
    <recommendedName>
        <fullName evidence="9">WD repeat domain 62</fullName>
    </recommendedName>
</protein>
<dbReference type="GO" id="GO:0005737">
    <property type="term" value="C:cytoplasm"/>
    <property type="evidence" value="ECO:0007669"/>
    <property type="project" value="TreeGrafter"/>
</dbReference>
<feature type="region of interest" description="Disordered" evidence="4">
    <location>
        <begin position="860"/>
        <end position="1063"/>
    </location>
</feature>
<dbReference type="Pfam" id="PF24782">
    <property type="entry name" value="WD40_MABP1-WDR62_2nd"/>
    <property type="match status" value="1"/>
</dbReference>
<reference evidence="7" key="3">
    <citation type="submission" date="2025-09" db="UniProtKB">
        <authorList>
            <consortium name="Ensembl"/>
        </authorList>
    </citation>
    <scope>IDENTIFICATION</scope>
</reference>
<proteinExistence type="predicted"/>
<feature type="domain" description="MABP1/WDR62 first WD40" evidence="5">
    <location>
        <begin position="61"/>
        <end position="388"/>
    </location>
</feature>
<evidence type="ECO:0008006" key="9">
    <source>
        <dbReference type="Google" id="ProtNLM"/>
    </source>
</evidence>
<feature type="compositionally biased region" description="Low complexity" evidence="4">
    <location>
        <begin position="1112"/>
        <end position="1123"/>
    </location>
</feature>
<dbReference type="RefSeq" id="XP_042153660.1">
    <property type="nucleotide sequence ID" value="XM_042297726.1"/>
</dbReference>
<evidence type="ECO:0000259" key="6">
    <source>
        <dbReference type="Pfam" id="PF24782"/>
    </source>
</evidence>
<feature type="domain" description="MABP1/WDR62 second WD40" evidence="6">
    <location>
        <begin position="394"/>
        <end position="729"/>
    </location>
</feature>
<keyword evidence="2" id="KW-0677">Repeat</keyword>
<feature type="region of interest" description="Disordered" evidence="4">
    <location>
        <begin position="1450"/>
        <end position="1512"/>
    </location>
</feature>
<feature type="compositionally biased region" description="Basic and acidic residues" evidence="4">
    <location>
        <begin position="992"/>
        <end position="1057"/>
    </location>
</feature>
<reference evidence="7" key="2">
    <citation type="submission" date="2025-08" db="UniProtKB">
        <authorList>
            <consortium name="Ensembl"/>
        </authorList>
    </citation>
    <scope>IDENTIFICATION</scope>
</reference>
<evidence type="ECO:0000256" key="2">
    <source>
        <dbReference type="ARBA" id="ARBA00022737"/>
    </source>
</evidence>
<dbReference type="InterPro" id="IPR056161">
    <property type="entry name" value="WD40_MABP1-WDR62_1st"/>
</dbReference>
<feature type="compositionally biased region" description="Acidic residues" evidence="4">
    <location>
        <begin position="877"/>
        <end position="889"/>
    </location>
</feature>
<feature type="region of interest" description="Disordered" evidence="4">
    <location>
        <begin position="1077"/>
        <end position="1134"/>
    </location>
</feature>
<evidence type="ECO:0000256" key="4">
    <source>
        <dbReference type="SAM" id="MobiDB-lite"/>
    </source>
</evidence>
<dbReference type="InterPro" id="IPR056162">
    <property type="entry name" value="WD40_MABP1-WDR62_2nd"/>
</dbReference>
<keyword evidence="1 3" id="KW-0853">WD repeat</keyword>
<dbReference type="InterPro" id="IPR001680">
    <property type="entry name" value="WD40_rpt"/>
</dbReference>
<feature type="region of interest" description="Disordered" evidence="4">
    <location>
        <begin position="1401"/>
        <end position="1425"/>
    </location>
</feature>
<feature type="compositionally biased region" description="Low complexity" evidence="4">
    <location>
        <begin position="1355"/>
        <end position="1369"/>
    </location>
</feature>
<evidence type="ECO:0000256" key="1">
    <source>
        <dbReference type="ARBA" id="ARBA00022574"/>
    </source>
</evidence>
<feature type="compositionally biased region" description="Pro residues" evidence="4">
    <location>
        <begin position="1370"/>
        <end position="1380"/>
    </location>
</feature>
<feature type="compositionally biased region" description="Low complexity" evidence="4">
    <location>
        <begin position="1230"/>
        <end position="1246"/>
    </location>
</feature>
<dbReference type="GeneID" id="112247954"/>
<dbReference type="Ensembl" id="ENSOTST00005123940.1">
    <property type="protein sequence ID" value="ENSOTSP00005147510.1"/>
    <property type="gene ID" value="ENSOTSG00005057945.1"/>
</dbReference>
<feature type="compositionally biased region" description="Acidic residues" evidence="4">
    <location>
        <begin position="901"/>
        <end position="924"/>
    </location>
</feature>
<feature type="compositionally biased region" description="Polar residues" evidence="4">
    <location>
        <begin position="1324"/>
        <end position="1335"/>
    </location>
</feature>
<evidence type="ECO:0000259" key="5">
    <source>
        <dbReference type="Pfam" id="PF24780"/>
    </source>
</evidence>
<dbReference type="PROSITE" id="PS50294">
    <property type="entry name" value="WD_REPEATS_REGION"/>
    <property type="match status" value="1"/>
</dbReference>
<feature type="compositionally biased region" description="Low complexity" evidence="4">
    <location>
        <begin position="1462"/>
        <end position="1479"/>
    </location>
</feature>
<dbReference type="GO" id="GO:0043124">
    <property type="term" value="P:negative regulation of canonical NF-kappaB signal transduction"/>
    <property type="evidence" value="ECO:0007669"/>
    <property type="project" value="TreeGrafter"/>
</dbReference>
<feature type="compositionally biased region" description="Polar residues" evidence="4">
    <location>
        <begin position="1483"/>
        <end position="1505"/>
    </location>
</feature>
<dbReference type="GeneTree" id="ENSGT00940000165793"/>
<feature type="repeat" description="WD" evidence="3">
    <location>
        <begin position="696"/>
        <end position="737"/>
    </location>
</feature>
<dbReference type="SMART" id="SM00320">
    <property type="entry name" value="WD40"/>
    <property type="match status" value="12"/>
</dbReference>
<feature type="region of interest" description="Disordered" evidence="4">
    <location>
        <begin position="21"/>
        <end position="44"/>
    </location>
</feature>
<gene>
    <name evidence="7" type="primary">WDR62</name>
</gene>
<dbReference type="InterPro" id="IPR055292">
    <property type="entry name" value="MABP1"/>
</dbReference>
<feature type="repeat" description="WD" evidence="3">
    <location>
        <begin position="514"/>
        <end position="558"/>
    </location>
</feature>
<organism evidence="7 8">
    <name type="scientific">Oncorhynchus tshawytscha</name>
    <name type="common">Chinook salmon</name>
    <name type="synonym">Salmo tshawytscha</name>
    <dbReference type="NCBI Taxonomy" id="74940"/>
    <lineage>
        <taxon>Eukaryota</taxon>
        <taxon>Metazoa</taxon>
        <taxon>Chordata</taxon>
        <taxon>Craniata</taxon>
        <taxon>Vertebrata</taxon>
        <taxon>Euteleostomi</taxon>
        <taxon>Actinopterygii</taxon>
        <taxon>Neopterygii</taxon>
        <taxon>Teleostei</taxon>
        <taxon>Protacanthopterygii</taxon>
        <taxon>Salmoniformes</taxon>
        <taxon>Salmonidae</taxon>
        <taxon>Salmoninae</taxon>
        <taxon>Oncorhynchus</taxon>
    </lineage>
</organism>
<dbReference type="PANTHER" id="PTHR44813">
    <property type="entry name" value="MITOGEN-ACTIVATED PROTEIN KINASE-BINDING PROTEIN 1"/>
    <property type="match status" value="1"/>
</dbReference>
<feature type="region of interest" description="Disordered" evidence="4">
    <location>
        <begin position="1189"/>
        <end position="1384"/>
    </location>
</feature>
<sequence length="1640" mass="179240">MAEGAGINSFTSRVTKRVSNVNAAPAAANMRRKSRQQSQRRTTHNRVVLERVLGITTSNGSGLACDPNTGLVAYPAGCVAVILHPKKNKQTHILNTSRKTFTALAFSQDGKYLVTGESGHMPCVRVWDVAEQAQVAEVQCHKYGVACVAFSTNSSYIVSVGYQHDMTVSVWEWRKGTVIASNKVSSRVLSVSFSEDNSYFVTAGNRHVKFWYLDASKERRVNSTVPLIGRSGLLGEQRNSMFCGLSCGRGNMASSTYCITSSGLLCQFNSRRMLDAWVDLKTTSARCLSVNEVFIFCGCADGTVRLFSPQNLHYITSLHRPHCLGVDITQGLQPGHLFVADPKAEYPDTLALTFDPVTRHLTCVYNDHSVYVWDVRDIKNVGKVYSALYHSGCVWSLETYPDMDLSRSCLPPGSFLTCSSDSTIRLWHSDPGLVQGTSCPRNLYSHDLLRIVYVGEDTQHLQTDGERGEGGGMDAKSGIRVLGISPDGQHLAAGDRNGNVHIFGLQFMDQLQKIEAHDSEVLCLEFSPAETGLHLLASASRDRLIHIFNMEKSYSLEQTVYDHSASITAIKFTGVSPEVLMVSCGADKSIYFRTAEQSSEGLNFARSHHVVEKTTLYDMDLDATHTHTAIACQDRNIRVYNVKSGKMKKCFKGSTSDEGTLLKVQMDPAGIYLATSCSDKSICIFDYESGECVATLFGHSEIVTGMRFSQDCRHLITISGDSCVFLWRLDSQMTNSMRKRLAERKRTAGVTTTAKAPTKEHLIRRETFITVPLGHLPQAGEEEEEDDPRTPARCDITHDFLGLDPMVPQTNGKLPMWARKLGPAAGTTVLPAELQPAHLQPRGRWAEHLNPLAIRSVLETHSLQRPLSPTPRRAEGPGEEEEEEDEEEDSYFHPQSLDSLLGEEEEDVAVVEEEDVVEDDDNEDQGSGSLQRPGFLALPDSDDMFDPGLSSYVLYPANSTTLSTGGGEGRAEAPPRSSPEPPSNATVGARPGEADETRRGRRDPERPTRPGERPGEADETRRGRRDPERPTRPGEADETRRGRRDPERPTRPGEADKPQCLVAAVKFGGGSMMIEFGQRQQGWGGEDELSPDSACCVGSAESQDQPQDDTDSLSQVSSTGSSGVEEEEEDPQTLLRQHFDTMANHLSNEERFETDLSSLQTPPIETESLFLNPRFSISTRFLSRFQSRLRGPGSALRPAPLPPSITEEPSSHSSPDPTPSLNTTQANSKQFVVSSTTESVQEESQTPDVPDKTLRSQSSGPSSSSSSTLKPSQPGLDKEPLTRLPRQRYMGTTTSSRAKRSQGEGLNISPTEEHPAGGKIMEASASSLRDLQNVTDPECKENLQPPVVQPPVVQPPVSHTTTPSSVEPPASQPPSVPPSPAGNHRARAALHLDLAMPSDPPTLTFPLASHKSQRSFGDSTRPTRHALVTPTEMRSLGKEAKRCLRNMEDSLVPRGGLPGLRSSPAPTTSPAPHLSPTLPKAQLTENPSHLPQLQQASDSPVSGSACSFPLHGDSGLHSDSGLHGDSVEEPLNLQMCHQVANELRHTMRRAVTFYNKVCCMTDSPEQQGQMSAILKEAFCVAQTELASVFPSGQTSAAGHSAPCPLEDSPGRQLRDDRTVALLEKYSEMLLFIAEKKMDGS</sequence>